<sequence length="547" mass="61780">MAERNQDKVGGASLNTLPTEPLLEITDLLRKRCDFFALIMTNHRFRSLLERTLYMMDSNLKFGLYKSLKVAASRGDLVIARKLLDYGCHLEGTYYKLNLFGPFTAINLAMEHGHLAMVTVLATAGANVDLARNEHDRPVFCTLREGWTEIFRVLISIGKADVNVVDEHGYGLLTTAAYYDNMEAIRYLLSVYPRYTEPSEAVSSPFHQAIYNNNYDMFMFFLKETQCSPTLLSEERRTPLETASEWGRIAFVNALLDDGRANGQSTALSNGNAVLRAFRNGHYGTTTLLLTHRNPCRPHKSVFIEACKEKDEFLAWRAFLLSDLPDAVRLEWRSCAPNNGLVNLAAKMTDHYNLDSLLAGHMQMWCIFTWIELDGVLIVVARWFPVAALVEAGADINKWCGDSRDCPLFRSLTSDPRTDPFKIQPIVGNDNLTVLNFDGPGLLTVAAGHGNFEATRFLLSLKSRLSDNPLEKCAPFHAALHNHAFLLFSWLLRLRHSHLSSAAKAWEGRHRCALRAALAKWPFSGSYRAMVERLCGFRMMRAEFYSC</sequence>
<dbReference type="PANTHER" id="PTHR24198:SF165">
    <property type="entry name" value="ANKYRIN REPEAT-CONTAINING PROTEIN-RELATED"/>
    <property type="match status" value="1"/>
</dbReference>
<dbReference type="InterPro" id="IPR036770">
    <property type="entry name" value="Ankyrin_rpt-contain_sf"/>
</dbReference>
<dbReference type="Proteomes" id="UP000243081">
    <property type="component" value="Unassembled WGS sequence"/>
</dbReference>
<keyword evidence="1" id="KW-0677">Repeat</keyword>
<name>A0A179I950_CORDF</name>
<keyword evidence="2 3" id="KW-0040">ANK repeat</keyword>
<dbReference type="SMART" id="SM00248">
    <property type="entry name" value="ANK"/>
    <property type="match status" value="7"/>
</dbReference>
<accession>A0A179I950</accession>
<protein>
    <submittedName>
        <fullName evidence="4">Uncharacterized protein</fullName>
    </submittedName>
</protein>
<comment type="caution">
    <text evidence="4">The sequence shown here is derived from an EMBL/GenBank/DDBJ whole genome shotgun (WGS) entry which is preliminary data.</text>
</comment>
<evidence type="ECO:0000256" key="1">
    <source>
        <dbReference type="ARBA" id="ARBA00022737"/>
    </source>
</evidence>
<dbReference type="OrthoDB" id="4870457at2759"/>
<dbReference type="Gene3D" id="1.25.40.20">
    <property type="entry name" value="Ankyrin repeat-containing domain"/>
    <property type="match status" value="2"/>
</dbReference>
<proteinExistence type="predicted"/>
<gene>
    <name evidence="4" type="ORF">LLEC1_02078</name>
</gene>
<evidence type="ECO:0000256" key="3">
    <source>
        <dbReference type="PROSITE-ProRule" id="PRU00023"/>
    </source>
</evidence>
<keyword evidence="5" id="KW-1185">Reference proteome</keyword>
<dbReference type="PROSITE" id="PS50088">
    <property type="entry name" value="ANK_REPEAT"/>
    <property type="match status" value="1"/>
</dbReference>
<dbReference type="EMBL" id="LUKN01002938">
    <property type="protein sequence ID" value="OAQ98289.1"/>
    <property type="molecule type" value="Genomic_DNA"/>
</dbReference>
<dbReference type="OMA" id="HENCCKP"/>
<feature type="repeat" description="ANK" evidence="3">
    <location>
        <begin position="101"/>
        <end position="133"/>
    </location>
</feature>
<organism evidence="4 5">
    <name type="scientific">Cordyceps confragosa</name>
    <name type="common">Lecanicillium lecanii</name>
    <dbReference type="NCBI Taxonomy" id="2714763"/>
    <lineage>
        <taxon>Eukaryota</taxon>
        <taxon>Fungi</taxon>
        <taxon>Dikarya</taxon>
        <taxon>Ascomycota</taxon>
        <taxon>Pezizomycotina</taxon>
        <taxon>Sordariomycetes</taxon>
        <taxon>Hypocreomycetidae</taxon>
        <taxon>Hypocreales</taxon>
        <taxon>Cordycipitaceae</taxon>
        <taxon>Akanthomyces</taxon>
    </lineage>
</organism>
<dbReference type="Pfam" id="PF12796">
    <property type="entry name" value="Ank_2"/>
    <property type="match status" value="1"/>
</dbReference>
<dbReference type="InterPro" id="IPR002110">
    <property type="entry name" value="Ankyrin_rpt"/>
</dbReference>
<dbReference type="PANTHER" id="PTHR24198">
    <property type="entry name" value="ANKYRIN REPEAT AND PROTEIN KINASE DOMAIN-CONTAINING PROTEIN"/>
    <property type="match status" value="1"/>
</dbReference>
<evidence type="ECO:0000313" key="4">
    <source>
        <dbReference type="EMBL" id="OAQ98289.1"/>
    </source>
</evidence>
<reference evidence="4 5" key="1">
    <citation type="submission" date="2016-03" db="EMBL/GenBank/DDBJ databases">
        <title>Fine-scale spatial genetic structure of a fungal parasite of coffee scale insects.</title>
        <authorList>
            <person name="Jackson D."/>
            <person name="Zemenick K.A."/>
            <person name="Malloure B."/>
            <person name="Quandt C.A."/>
            <person name="James T.Y."/>
        </authorList>
    </citation>
    <scope>NUCLEOTIDE SEQUENCE [LARGE SCALE GENOMIC DNA]</scope>
    <source>
        <strain evidence="4 5">UM487</strain>
    </source>
</reference>
<dbReference type="SUPFAM" id="SSF48403">
    <property type="entry name" value="Ankyrin repeat"/>
    <property type="match status" value="1"/>
</dbReference>
<evidence type="ECO:0000313" key="5">
    <source>
        <dbReference type="Proteomes" id="UP000243081"/>
    </source>
</evidence>
<evidence type="ECO:0000256" key="2">
    <source>
        <dbReference type="ARBA" id="ARBA00023043"/>
    </source>
</evidence>
<dbReference type="AlphaFoldDB" id="A0A179I950"/>